<dbReference type="EMBL" id="CBLU010000003">
    <property type="protein sequence ID" value="CDG03509.1"/>
    <property type="molecule type" value="Genomic_DNA"/>
</dbReference>
<dbReference type="InterPro" id="IPR021520">
    <property type="entry name" value="Stealth_CR2"/>
</dbReference>
<dbReference type="PANTHER" id="PTHR24045:SF0">
    <property type="entry name" value="N-ACETYLGLUCOSAMINE-1-PHOSPHOTRANSFERASE SUBUNITS ALPHA_BETA"/>
    <property type="match status" value="1"/>
</dbReference>
<evidence type="ECO:0000256" key="1">
    <source>
        <dbReference type="ARBA" id="ARBA00007583"/>
    </source>
</evidence>
<evidence type="ECO:0000256" key="3">
    <source>
        <dbReference type="ARBA" id="ARBA00023169"/>
    </source>
</evidence>
<dbReference type="GO" id="GO:0016772">
    <property type="term" value="F:transferase activity, transferring phosphorus-containing groups"/>
    <property type="evidence" value="ECO:0007669"/>
    <property type="project" value="InterPro"/>
</dbReference>
<evidence type="ECO:0000259" key="4">
    <source>
        <dbReference type="Pfam" id="PF11380"/>
    </source>
</evidence>
<organism evidence="5 6">
    <name type="scientific">Lactococcus lactis subsp. lactis A12</name>
    <dbReference type="NCBI Taxonomy" id="1137134"/>
    <lineage>
        <taxon>Bacteria</taxon>
        <taxon>Bacillati</taxon>
        <taxon>Bacillota</taxon>
        <taxon>Bacilli</taxon>
        <taxon>Lactobacillales</taxon>
        <taxon>Streptococcaceae</taxon>
        <taxon>Lactococcus</taxon>
    </lineage>
</organism>
<evidence type="ECO:0000313" key="5">
    <source>
        <dbReference type="EMBL" id="CDG03509.1"/>
    </source>
</evidence>
<gene>
    <name evidence="5" type="primary">LACR_0216</name>
    <name evidence="5" type="ORF">O9U_00270</name>
</gene>
<keyword evidence="3" id="KW-0270">Exopolysaccharide synthesis</keyword>
<evidence type="ECO:0000313" key="6">
    <source>
        <dbReference type="Proteomes" id="UP000015361"/>
    </source>
</evidence>
<feature type="domain" description="Stealth protein CR2 conserved region 2" evidence="4">
    <location>
        <begin position="39"/>
        <end position="140"/>
    </location>
</feature>
<dbReference type="InterPro" id="IPR047141">
    <property type="entry name" value="Stealth"/>
</dbReference>
<proteinExistence type="inferred from homology"/>
<name>S6F3Y6_LACLL</name>
<comment type="caution">
    <text evidence="5">The sequence shown here is derived from an EMBL/GenBank/DDBJ whole genome shotgun (WGS) entry which is preliminary data.</text>
</comment>
<dbReference type="PANTHER" id="PTHR24045">
    <property type="match status" value="1"/>
</dbReference>
<reference evidence="5 6" key="1">
    <citation type="journal article" date="2013" name="Appl. Environ. Microbiol.">
        <title>The Carbohydrate Metabolism Signature of Lactococcus lactis Strain A12 Reveals Its Sourdough Ecosystem Origin.</title>
        <authorList>
            <person name="Passerini D."/>
            <person name="Coddeville M."/>
            <person name="Le Bourgeois P."/>
            <person name="Loubiere P."/>
            <person name="Ritzenthaler P."/>
            <person name="Fontagne-Faucher C."/>
            <person name="Daveran-Mingot M.L."/>
            <person name="Cocaign-Bousquet M."/>
        </authorList>
    </citation>
    <scope>NUCLEOTIDE SEQUENCE [LARGE SCALE GENOMIC DNA]</scope>
    <source>
        <strain evidence="5 6">A12</strain>
    </source>
</reference>
<dbReference type="RefSeq" id="WP_014571929.1">
    <property type="nucleotide sequence ID" value="NZ_CBLU010000003.1"/>
</dbReference>
<dbReference type="AlphaFoldDB" id="S6F3Y6"/>
<sequence>MDKIDIVVTYLDSTDPKWQKDRVKYSGEKYIDTLNDEARYRNMDNFKYWFRSIEKYAPWVNKIHLVTYSHLPTWLNTQNSKLHIVKHSDFIPQKYLPTFNSNVIELNMDRIDGIAEKFVNFNDDFFLNNPVKPTDFFVNNLPAIQIMHTPIPPSEEFNVVLFNNILAINEMDNNEKKLFFSKTFSFRNGFFAVAANVLMFPIVKYLNKFTGFRPDHLTQPLTKNIFKEVREQIPEKFEYALNCKFRDSNSIGIWIIQDYFRATGKFYPKNTFKFGTMTPLKKEIDYEGLMNTKYKVLCINDGASVSQEEFEKEKARFNRALENKFPTKSSFEL</sequence>
<dbReference type="Pfam" id="PF11380">
    <property type="entry name" value="Stealth_CR2"/>
    <property type="match status" value="1"/>
</dbReference>
<dbReference type="Proteomes" id="UP000015361">
    <property type="component" value="Unassembled WGS sequence"/>
</dbReference>
<accession>S6F3Y6</accession>
<protein>
    <submittedName>
        <fullName evidence="5">Glycosyltransferase</fullName>
    </submittedName>
</protein>
<keyword evidence="2" id="KW-0808">Transferase</keyword>
<evidence type="ECO:0000256" key="2">
    <source>
        <dbReference type="ARBA" id="ARBA00022679"/>
    </source>
</evidence>
<dbReference type="GO" id="GO:0000271">
    <property type="term" value="P:polysaccharide biosynthetic process"/>
    <property type="evidence" value="ECO:0007669"/>
    <property type="project" value="UniProtKB-KW"/>
</dbReference>
<comment type="similarity">
    <text evidence="1">Belongs to the stealth family.</text>
</comment>